<protein>
    <submittedName>
        <fullName evidence="3">DUF1016 domain-containing protein</fullName>
    </submittedName>
</protein>
<dbReference type="InterPro" id="IPR053148">
    <property type="entry name" value="PD-DEXK-like_domain"/>
</dbReference>
<name>A0A2K8Z7K6_9BACT</name>
<dbReference type="InterPro" id="IPR009362">
    <property type="entry name" value="YhcG_C"/>
</dbReference>
<dbReference type="GO" id="GO:0003676">
    <property type="term" value="F:nucleic acid binding"/>
    <property type="evidence" value="ECO:0007669"/>
    <property type="project" value="InterPro"/>
</dbReference>
<keyword evidence="4" id="KW-1185">Reference proteome</keyword>
<proteinExistence type="predicted"/>
<gene>
    <name evidence="3" type="ORF">CWM47_30820</name>
</gene>
<dbReference type="AlphaFoldDB" id="A0A2K8Z7K6"/>
<dbReference type="EMBL" id="CP025096">
    <property type="protein sequence ID" value="AUD05855.1"/>
    <property type="molecule type" value="Genomic_DNA"/>
</dbReference>
<accession>A0A2K8Z7K6</accession>
<feature type="domain" description="YhcG PDDEXK nuclease" evidence="1">
    <location>
        <begin position="170"/>
        <end position="321"/>
    </location>
</feature>
<dbReference type="Pfam" id="PF06250">
    <property type="entry name" value="YhcG_C"/>
    <property type="match status" value="1"/>
</dbReference>
<evidence type="ECO:0000313" key="4">
    <source>
        <dbReference type="Proteomes" id="UP000232883"/>
    </source>
</evidence>
<dbReference type="PANTHER" id="PTHR30547">
    <property type="entry name" value="UNCHARACTERIZED PROTEIN YHCG-RELATED"/>
    <property type="match status" value="1"/>
</dbReference>
<dbReference type="OrthoDB" id="9801263at2"/>
<reference evidence="3 4" key="1">
    <citation type="submission" date="2017-11" db="EMBL/GenBank/DDBJ databases">
        <title>Taxonomic description and genome sequences of Spirosoma HA7 sp. nov., isolated from pollen microhabitat of Corylus avellana.</title>
        <authorList>
            <person name="Ambika Manirajan B."/>
            <person name="Suarez C."/>
            <person name="Ratering S."/>
            <person name="Geissler-Plaum R."/>
            <person name="Cardinale M."/>
            <person name="Sylvia S."/>
        </authorList>
    </citation>
    <scope>NUCLEOTIDE SEQUENCE [LARGE SCALE GENOMIC DNA]</scope>
    <source>
        <strain evidence="3 4">HA7</strain>
    </source>
</reference>
<dbReference type="InterPro" id="IPR011856">
    <property type="entry name" value="tRNA_endonuc-like_dom_sf"/>
</dbReference>
<sequence length="336" mass="39128">MQPNYTNFLSTIKTRIRQAQYDALRVVNQQLIKLYWDMGQLIVEKQETDGWGKSVVDQLSADLQTEFPGISGFSARNIWNMRLFYLTYKDDLILQPLVAEIAWSHNLLIVEKCKDTLQREFYLKMTRKFGWTKNVLANQLAGQAYEKYLLNQTNFDQTLPDVYQQQAKLAVKDEYTFGFLELAEEHSEAELETAIVQNIRKFLLEMGGYYTFVGNQFRMEVGGQEYFIDLLLYHRKLRCLVALELKIGEFKPEYAGKMQFYLAVLNDTVKLPDEQASIGIIVCQNKNRTIVEYALKTSDQPIGVSAYSIREELPQEFKHLLPSADEIQERLQHLNL</sequence>
<organism evidence="3 4">
    <name type="scientific">Spirosoma pollinicola</name>
    <dbReference type="NCBI Taxonomy" id="2057025"/>
    <lineage>
        <taxon>Bacteria</taxon>
        <taxon>Pseudomonadati</taxon>
        <taxon>Bacteroidota</taxon>
        <taxon>Cytophagia</taxon>
        <taxon>Cytophagales</taxon>
        <taxon>Cytophagaceae</taxon>
        <taxon>Spirosoma</taxon>
    </lineage>
</organism>
<feature type="domain" description="YhcG N-terminal" evidence="2">
    <location>
        <begin position="12"/>
        <end position="147"/>
    </location>
</feature>
<evidence type="ECO:0000259" key="2">
    <source>
        <dbReference type="Pfam" id="PF17761"/>
    </source>
</evidence>
<evidence type="ECO:0000259" key="1">
    <source>
        <dbReference type="Pfam" id="PF06250"/>
    </source>
</evidence>
<dbReference type="Pfam" id="PF17761">
    <property type="entry name" value="DUF1016_N"/>
    <property type="match status" value="1"/>
</dbReference>
<dbReference type="Gene3D" id="3.40.1350.10">
    <property type="match status" value="1"/>
</dbReference>
<evidence type="ECO:0000313" key="3">
    <source>
        <dbReference type="EMBL" id="AUD05855.1"/>
    </source>
</evidence>
<dbReference type="RefSeq" id="WP_100992406.1">
    <property type="nucleotide sequence ID" value="NZ_CP025096.1"/>
</dbReference>
<dbReference type="PANTHER" id="PTHR30547:SF0">
    <property type="entry name" value="BLR8175 PROTEIN"/>
    <property type="match status" value="1"/>
</dbReference>
<dbReference type="Proteomes" id="UP000232883">
    <property type="component" value="Chromosome"/>
</dbReference>
<dbReference type="KEGG" id="spir:CWM47_30820"/>
<dbReference type="InterPro" id="IPR041527">
    <property type="entry name" value="YhcG_N"/>
</dbReference>